<dbReference type="AlphaFoldDB" id="A0A397UFR7"/>
<protein>
    <submittedName>
        <fullName evidence="1">Uncharacterized protein</fullName>
    </submittedName>
</protein>
<organism evidence="1 2">
    <name type="scientific">Gigaspora rosea</name>
    <dbReference type="NCBI Taxonomy" id="44941"/>
    <lineage>
        <taxon>Eukaryota</taxon>
        <taxon>Fungi</taxon>
        <taxon>Fungi incertae sedis</taxon>
        <taxon>Mucoromycota</taxon>
        <taxon>Glomeromycotina</taxon>
        <taxon>Glomeromycetes</taxon>
        <taxon>Diversisporales</taxon>
        <taxon>Gigasporaceae</taxon>
        <taxon>Gigaspora</taxon>
    </lineage>
</organism>
<gene>
    <name evidence="1" type="ORF">C2G38_303268</name>
</gene>
<comment type="caution">
    <text evidence="1">The sequence shown here is derived from an EMBL/GenBank/DDBJ whole genome shotgun (WGS) entry which is preliminary data.</text>
</comment>
<evidence type="ECO:0000313" key="2">
    <source>
        <dbReference type="Proteomes" id="UP000266673"/>
    </source>
</evidence>
<name>A0A397UFR7_9GLOM</name>
<dbReference type="Proteomes" id="UP000266673">
    <property type="component" value="Unassembled WGS sequence"/>
</dbReference>
<evidence type="ECO:0000313" key="1">
    <source>
        <dbReference type="EMBL" id="RIB09010.1"/>
    </source>
</evidence>
<sequence>MLKTFFTGNTRVIVISYHNLIWVKNDGNFFLFLERVKKNGLGESRTIFLHKF</sequence>
<dbReference type="EMBL" id="QKWP01001427">
    <property type="protein sequence ID" value="RIB09010.1"/>
    <property type="molecule type" value="Genomic_DNA"/>
</dbReference>
<accession>A0A397UFR7</accession>
<keyword evidence="2" id="KW-1185">Reference proteome</keyword>
<proteinExistence type="predicted"/>
<reference evidence="1 2" key="1">
    <citation type="submission" date="2018-06" db="EMBL/GenBank/DDBJ databases">
        <title>Comparative genomics reveals the genomic features of Rhizophagus irregularis, R. cerebriforme, R. diaphanum and Gigaspora rosea, and their symbiotic lifestyle signature.</title>
        <authorList>
            <person name="Morin E."/>
            <person name="San Clemente H."/>
            <person name="Chen E.C.H."/>
            <person name="De La Providencia I."/>
            <person name="Hainaut M."/>
            <person name="Kuo A."/>
            <person name="Kohler A."/>
            <person name="Murat C."/>
            <person name="Tang N."/>
            <person name="Roy S."/>
            <person name="Loubradou J."/>
            <person name="Henrissat B."/>
            <person name="Grigoriev I.V."/>
            <person name="Corradi N."/>
            <person name="Roux C."/>
            <person name="Martin F.M."/>
        </authorList>
    </citation>
    <scope>NUCLEOTIDE SEQUENCE [LARGE SCALE GENOMIC DNA]</scope>
    <source>
        <strain evidence="1 2">DAOM 194757</strain>
    </source>
</reference>